<accession>A0ABQ8A0W0</accession>
<dbReference type="EMBL" id="JAGKQM010000014">
    <property type="protein sequence ID" value="KAH0886142.1"/>
    <property type="molecule type" value="Genomic_DNA"/>
</dbReference>
<dbReference type="Pfam" id="PF01344">
    <property type="entry name" value="Kelch_1"/>
    <property type="match status" value="1"/>
</dbReference>
<dbReference type="InterPro" id="IPR006652">
    <property type="entry name" value="Kelch_1"/>
</dbReference>
<dbReference type="SUPFAM" id="SSF117281">
    <property type="entry name" value="Kelch motif"/>
    <property type="match status" value="1"/>
</dbReference>
<gene>
    <name evidence="3" type="ORF">HID58_062238</name>
</gene>
<evidence type="ECO:0000313" key="4">
    <source>
        <dbReference type="Proteomes" id="UP000824890"/>
    </source>
</evidence>
<protein>
    <recommendedName>
        <fullName evidence="5">F-box/kelch-repeat protein</fullName>
    </recommendedName>
</protein>
<evidence type="ECO:0000313" key="3">
    <source>
        <dbReference type="EMBL" id="KAH0886142.1"/>
    </source>
</evidence>
<proteinExistence type="predicted"/>
<evidence type="ECO:0008006" key="5">
    <source>
        <dbReference type="Google" id="ProtNLM"/>
    </source>
</evidence>
<dbReference type="PANTHER" id="PTHR46122:SF20">
    <property type="entry name" value="F-BOX_KELCH-REPEAT PROTEIN"/>
    <property type="match status" value="1"/>
</dbReference>
<organism evidence="3 4">
    <name type="scientific">Brassica napus</name>
    <name type="common">Rape</name>
    <dbReference type="NCBI Taxonomy" id="3708"/>
    <lineage>
        <taxon>Eukaryota</taxon>
        <taxon>Viridiplantae</taxon>
        <taxon>Streptophyta</taxon>
        <taxon>Embryophyta</taxon>
        <taxon>Tracheophyta</taxon>
        <taxon>Spermatophyta</taxon>
        <taxon>Magnoliopsida</taxon>
        <taxon>eudicotyledons</taxon>
        <taxon>Gunneridae</taxon>
        <taxon>Pentapetalae</taxon>
        <taxon>rosids</taxon>
        <taxon>malvids</taxon>
        <taxon>Brassicales</taxon>
        <taxon>Brassicaceae</taxon>
        <taxon>Brassiceae</taxon>
        <taxon>Brassica</taxon>
    </lineage>
</organism>
<comment type="caution">
    <text evidence="3">The sequence shown here is derived from an EMBL/GenBank/DDBJ whole genome shotgun (WGS) entry which is preliminary data.</text>
</comment>
<dbReference type="InterPro" id="IPR052439">
    <property type="entry name" value="F-box/Kelch-repeat"/>
</dbReference>
<dbReference type="SMART" id="SM00612">
    <property type="entry name" value="Kelch"/>
    <property type="match status" value="2"/>
</dbReference>
<dbReference type="InterPro" id="IPR015915">
    <property type="entry name" value="Kelch-typ_b-propeller"/>
</dbReference>
<dbReference type="Gene3D" id="2.120.10.80">
    <property type="entry name" value="Kelch-type beta propeller"/>
    <property type="match status" value="1"/>
</dbReference>
<dbReference type="Proteomes" id="UP000824890">
    <property type="component" value="Unassembled WGS sequence"/>
</dbReference>
<dbReference type="PANTHER" id="PTHR46122">
    <property type="entry name" value="GALACTOSE OXIDASE/KELCH REPEAT PROTEIN-RELATED"/>
    <property type="match status" value="1"/>
</dbReference>
<evidence type="ECO:0000256" key="2">
    <source>
        <dbReference type="ARBA" id="ARBA00022737"/>
    </source>
</evidence>
<sequence>MVGIKPHIPDLNVKPCSDSDEEEKGEIAKEFQNLAGLRTHDVCYVDHKLLYELEVEIIARLPCFEYWKLQFLNKKFLQLLKSCEIFRVREERGLVKPYVILHSGAVSNWEMFDKDFKTFRRLPKVPSSDYCFFHSDKETISVGTQLIVIGREIDGNVVFRYELENHKWFIGPSMITPRAMYGSASHEKYNADTKRWTMINGMHKARKFSSGCFLHGKFYVLGGRDDNDKHLTCGESYDETTNSWELIPDMLKEMTVIAHSQSPPLIAVVDDNLYMLETSLNELRVYDINTNIWKKLGVVPVSANAAFGMGIAFKSMGDRLLVIGTSHSWHRKTVVHSCRPSPDVEEQHWEEIKHWCVGAELPQFIHNCCVMFA</sequence>
<keyword evidence="1" id="KW-0880">Kelch repeat</keyword>
<evidence type="ECO:0000256" key="1">
    <source>
        <dbReference type="ARBA" id="ARBA00022441"/>
    </source>
</evidence>
<keyword evidence="4" id="KW-1185">Reference proteome</keyword>
<name>A0ABQ8A0W0_BRANA</name>
<reference evidence="3 4" key="1">
    <citation type="submission" date="2021-05" db="EMBL/GenBank/DDBJ databases">
        <title>Genome Assembly of Synthetic Allotetraploid Brassica napus Reveals Homoeologous Exchanges between Subgenomes.</title>
        <authorList>
            <person name="Davis J.T."/>
        </authorList>
    </citation>
    <scope>NUCLEOTIDE SEQUENCE [LARGE SCALE GENOMIC DNA]</scope>
    <source>
        <strain evidence="4">cv. Da-Ae</strain>
        <tissue evidence="3">Seedling</tissue>
    </source>
</reference>
<keyword evidence="2" id="KW-0677">Repeat</keyword>